<dbReference type="Pfam" id="PF16272">
    <property type="entry name" value="DUF4925"/>
    <property type="match status" value="1"/>
</dbReference>
<evidence type="ECO:0000313" key="5">
    <source>
        <dbReference type="EMBL" id="MDC2740882.1"/>
    </source>
</evidence>
<keyword evidence="1" id="KW-0732">Signal</keyword>
<evidence type="ECO:0000313" key="2">
    <source>
        <dbReference type="EMBL" id="KAA3929244.1"/>
    </source>
</evidence>
<dbReference type="Proteomes" id="UP000435985">
    <property type="component" value="Unassembled WGS sequence"/>
</dbReference>
<feature type="chain" id="PRO_5042681772" evidence="1">
    <location>
        <begin position="20"/>
        <end position="437"/>
    </location>
</feature>
<dbReference type="EMBL" id="VWLE01000202">
    <property type="protein sequence ID" value="KAA3950934.1"/>
    <property type="molecule type" value="Genomic_DNA"/>
</dbReference>
<proteinExistence type="predicted"/>
<name>A0A139KQ99_BACOV</name>
<dbReference type="EMBL" id="JAQNZF010000002">
    <property type="protein sequence ID" value="MDC2740882.1"/>
    <property type="molecule type" value="Genomic_DNA"/>
</dbReference>
<feature type="signal peptide" evidence="1">
    <location>
        <begin position="1"/>
        <end position="19"/>
    </location>
</feature>
<dbReference type="EMBL" id="VWFO01000032">
    <property type="protein sequence ID" value="KAA4662049.1"/>
    <property type="molecule type" value="Genomic_DNA"/>
</dbReference>
<dbReference type="Proteomes" id="UP000365824">
    <property type="component" value="Unassembled WGS sequence"/>
</dbReference>
<gene>
    <name evidence="4" type="ORF">F3B98_20680</name>
    <name evidence="3" type="ORF">F3D71_14475</name>
    <name evidence="2" type="ORF">F3F25_09165</name>
    <name evidence="5" type="ORF">PO382_01435</name>
</gene>
<protein>
    <submittedName>
        <fullName evidence="2">DUF4925 domain-containing protein</fullName>
    </submittedName>
</protein>
<dbReference type="InterPro" id="IPR032573">
    <property type="entry name" value="DUF4925"/>
</dbReference>
<evidence type="ECO:0000313" key="6">
    <source>
        <dbReference type="Proteomes" id="UP000323717"/>
    </source>
</evidence>
<reference evidence="6 7" key="1">
    <citation type="journal article" date="2019" name="Nat. Med.">
        <title>A library of human gut bacterial isolates paired with longitudinal multiomics data enables mechanistic microbiome research.</title>
        <authorList>
            <person name="Poyet M."/>
            <person name="Groussin M."/>
            <person name="Gibbons S.M."/>
            <person name="Avila-Pacheco J."/>
            <person name="Jiang X."/>
            <person name="Kearney S.M."/>
            <person name="Perrotta A.R."/>
            <person name="Berdy B."/>
            <person name="Zhao S."/>
            <person name="Lieberman T.D."/>
            <person name="Swanson P.K."/>
            <person name="Smith M."/>
            <person name="Roesemann S."/>
            <person name="Alexander J.E."/>
            <person name="Rich S.A."/>
            <person name="Livny J."/>
            <person name="Vlamakis H."/>
            <person name="Clish C."/>
            <person name="Bullock K."/>
            <person name="Deik A."/>
            <person name="Scott J."/>
            <person name="Pierce K.A."/>
            <person name="Xavier R.J."/>
            <person name="Alm E.J."/>
        </authorList>
    </citation>
    <scope>NUCLEOTIDE SEQUENCE [LARGE SCALE GENOMIC DNA]</scope>
    <source>
        <strain evidence="4 8">BIOML-A14</strain>
        <strain evidence="2 7">BIOML-A160</strain>
        <strain evidence="3 6">BIOML-A163</strain>
    </source>
</reference>
<dbReference type="AlphaFoldDB" id="A0A139KQ99"/>
<dbReference type="Proteomes" id="UP000323717">
    <property type="component" value="Unassembled WGS sequence"/>
</dbReference>
<dbReference type="RefSeq" id="WP_004311757.1">
    <property type="nucleotide sequence ID" value="NZ_CAAKNR010000118.1"/>
</dbReference>
<sequence>MKKISILLISCLAVASAFLTSCDNDHYGPEPIDVTANYSNKLSNPNPNLILTYNGETMIGKSVDFSTVTGETAIINLYDILPGEKEVKIMSIPLSGDGQGYSFSGNSMGNETLSSFRYEGRVIKGQLTLNISNIKMGNAELWANTYKLPTVINGIKTIVVGDMWGEEYTWQDVDGQVLNASCYFYADIEASESGATTQTWGSAIQNILSYILPQVLQEITLGADGNVTASYSNEPLTGVDMDIIFGFLENPLTQDMITPNIVNRNYIPSPKGFANWFQKDGKLILKLNLANIIASISSGNQYMDVNITNAIIEAISQMDAMKVKELLTTLNQSLKNETLGFLLNVNDTSFKAIFNWLTTGIPMQVISKDGHTFIYLDKEGFTPIAKLLPDLSPLIVSLLPEDMQSLGGIISIFLNGISDAFLSPEKIEFGLEIVPNK</sequence>
<evidence type="ECO:0000313" key="7">
    <source>
        <dbReference type="Proteomes" id="UP000365824"/>
    </source>
</evidence>
<evidence type="ECO:0000256" key="1">
    <source>
        <dbReference type="SAM" id="SignalP"/>
    </source>
</evidence>
<reference evidence="5" key="2">
    <citation type="submission" date="2022-10" db="EMBL/GenBank/DDBJ databases">
        <title>Human gut microbiome strain richness.</title>
        <authorList>
            <person name="Chen-Liaw A."/>
        </authorList>
    </citation>
    <scope>NUCLEOTIDE SEQUENCE</scope>
    <source>
        <strain evidence="5">BSD2780120875st1_E1_BSD2780120875_150330</strain>
    </source>
</reference>
<dbReference type="PROSITE" id="PS51257">
    <property type="entry name" value="PROKAR_LIPOPROTEIN"/>
    <property type="match status" value="1"/>
</dbReference>
<evidence type="ECO:0000313" key="8">
    <source>
        <dbReference type="Proteomes" id="UP000435985"/>
    </source>
</evidence>
<organism evidence="2 7">
    <name type="scientific">Bacteroides ovatus</name>
    <dbReference type="NCBI Taxonomy" id="28116"/>
    <lineage>
        <taxon>Bacteria</taxon>
        <taxon>Pseudomonadati</taxon>
        <taxon>Bacteroidota</taxon>
        <taxon>Bacteroidia</taxon>
        <taxon>Bacteroidales</taxon>
        <taxon>Bacteroidaceae</taxon>
        <taxon>Bacteroides</taxon>
    </lineage>
</organism>
<evidence type="ECO:0000313" key="4">
    <source>
        <dbReference type="EMBL" id="KAA4662049.1"/>
    </source>
</evidence>
<dbReference type="EMBL" id="VWLB01000012">
    <property type="protein sequence ID" value="KAA3929244.1"/>
    <property type="molecule type" value="Genomic_DNA"/>
</dbReference>
<dbReference type="Proteomes" id="UP001219389">
    <property type="component" value="Unassembled WGS sequence"/>
</dbReference>
<comment type="caution">
    <text evidence="2">The sequence shown here is derived from an EMBL/GenBank/DDBJ whole genome shotgun (WGS) entry which is preliminary data.</text>
</comment>
<accession>A0A139KQ99</accession>
<evidence type="ECO:0000313" key="3">
    <source>
        <dbReference type="EMBL" id="KAA3950934.1"/>
    </source>
</evidence>